<protein>
    <submittedName>
        <fullName evidence="2">Uncharacterized protein</fullName>
    </submittedName>
</protein>
<reference evidence="2" key="1">
    <citation type="submission" date="2022-10" db="EMBL/GenBank/DDBJ databases">
        <title>Chryseobacterium babae sp. nov. isolated from the gut of the beetle Oryctes rhinoceros, and Chryseobacterium kimseyorum sp. nov., isolated from a stick insect rearing cage.</title>
        <authorList>
            <person name="Shelomi M."/>
            <person name="Han C.-J."/>
            <person name="Chen W.-M."/>
            <person name="Chen H.-K."/>
            <person name="Liaw S.-J."/>
            <person name="Muhle E."/>
            <person name="Clermont D."/>
        </authorList>
    </citation>
    <scope>NUCLEOTIDE SEQUENCE</scope>
    <source>
        <strain evidence="2">WLa1L2M3</strain>
    </source>
</reference>
<keyword evidence="1" id="KW-0472">Membrane</keyword>
<name>A0ABT3HJ44_9FLAO</name>
<feature type="transmembrane region" description="Helical" evidence="1">
    <location>
        <begin position="96"/>
        <end position="116"/>
    </location>
</feature>
<dbReference type="Proteomes" id="UP001163719">
    <property type="component" value="Unassembled WGS sequence"/>
</dbReference>
<evidence type="ECO:0000313" key="3">
    <source>
        <dbReference type="Proteomes" id="UP001163719"/>
    </source>
</evidence>
<keyword evidence="1" id="KW-1133">Transmembrane helix</keyword>
<dbReference type="EMBL" id="JAPDHV010000001">
    <property type="protein sequence ID" value="MCW3159813.1"/>
    <property type="molecule type" value="Genomic_DNA"/>
</dbReference>
<sequence length="248" mass="29405">MEKISKNGIFRDAEVVKYQLLHFNSKTNYNFIKILLSFHNYRNVLIEHEMYFIDTKPNEKRYDEGKSVKILLNPDFNHPPYFILKDQKVSWNVKAIIFKVLMIIALIAYILGLYIYFYNKESYDFGWRFLTFMHPIVFSGIMMLLYILFDMILMQGLLFKVNKDERILFAGRNAEAEILNVSQTGLTINDQPQVMFQLKYSDYRGKEHIAVYKEIISLLNIVSIPKEGKINILYDEKNPDKIIIPKIF</sequence>
<organism evidence="2 3">
    <name type="scientific">Chryseobacterium oryctis</name>
    <dbReference type="NCBI Taxonomy" id="2952618"/>
    <lineage>
        <taxon>Bacteria</taxon>
        <taxon>Pseudomonadati</taxon>
        <taxon>Bacteroidota</taxon>
        <taxon>Flavobacteriia</taxon>
        <taxon>Flavobacteriales</taxon>
        <taxon>Weeksellaceae</taxon>
        <taxon>Chryseobacterium group</taxon>
        <taxon>Chryseobacterium</taxon>
    </lineage>
</organism>
<keyword evidence="1" id="KW-0812">Transmembrane</keyword>
<gene>
    <name evidence="2" type="ORF">OH806_00790</name>
</gene>
<comment type="caution">
    <text evidence="2">The sequence shown here is derived from an EMBL/GenBank/DDBJ whole genome shotgun (WGS) entry which is preliminary data.</text>
</comment>
<proteinExistence type="predicted"/>
<accession>A0ABT3HJ44</accession>
<feature type="transmembrane region" description="Helical" evidence="1">
    <location>
        <begin position="136"/>
        <end position="159"/>
    </location>
</feature>
<evidence type="ECO:0000313" key="2">
    <source>
        <dbReference type="EMBL" id="MCW3159813.1"/>
    </source>
</evidence>
<evidence type="ECO:0000256" key="1">
    <source>
        <dbReference type="SAM" id="Phobius"/>
    </source>
</evidence>
<dbReference type="RefSeq" id="WP_264741789.1">
    <property type="nucleotide sequence ID" value="NZ_JAPDHV010000001.1"/>
</dbReference>
<keyword evidence="3" id="KW-1185">Reference proteome</keyword>